<dbReference type="RefSeq" id="WP_157624777.1">
    <property type="nucleotide sequence ID" value="NZ_LGIA01000151.1"/>
</dbReference>
<reference evidence="3" key="1">
    <citation type="submission" date="2015-07" db="EMBL/GenBank/DDBJ databases">
        <title>Genome sequencing of Sunxiuqinia dokdonensis strain SK.</title>
        <authorList>
            <person name="Ahn S."/>
            <person name="Kim B.-C."/>
        </authorList>
    </citation>
    <scope>NUCLEOTIDE SEQUENCE [LARGE SCALE GENOMIC DNA]</scope>
    <source>
        <strain evidence="3">SK</strain>
    </source>
</reference>
<comment type="caution">
    <text evidence="2">The sequence shown here is derived from an EMBL/GenBank/DDBJ whole genome shotgun (WGS) entry which is preliminary data.</text>
</comment>
<keyword evidence="1" id="KW-1133">Transmembrane helix</keyword>
<evidence type="ECO:0000313" key="3">
    <source>
        <dbReference type="Proteomes" id="UP000036958"/>
    </source>
</evidence>
<dbReference type="OrthoDB" id="1122261at2"/>
<feature type="transmembrane region" description="Helical" evidence="1">
    <location>
        <begin position="12"/>
        <end position="33"/>
    </location>
</feature>
<accession>A0A0L8V8W9</accession>
<protein>
    <submittedName>
        <fullName evidence="2">Uncharacterized protein</fullName>
    </submittedName>
</protein>
<gene>
    <name evidence="2" type="ORF">NC99_23230</name>
</gene>
<sequence>MFGLDQISWGQFIRAILLLLTLWYFSLFMLFLFNKKRASQKTLFEDDFAGYIQPDELQAVGVFSRDLPSEMVPLIPFGAVVLPVSFYEEIGVDDGYSLDRLQNSKNPIPKSVMEQIQFQQ</sequence>
<evidence type="ECO:0000256" key="1">
    <source>
        <dbReference type="SAM" id="Phobius"/>
    </source>
</evidence>
<name>A0A0L8V8W9_9BACT</name>
<dbReference type="Proteomes" id="UP000036958">
    <property type="component" value="Unassembled WGS sequence"/>
</dbReference>
<dbReference type="AlphaFoldDB" id="A0A0L8V8W9"/>
<proteinExistence type="predicted"/>
<keyword evidence="1" id="KW-0472">Membrane</keyword>
<organism evidence="2 3">
    <name type="scientific">Sunxiuqinia dokdonensis</name>
    <dbReference type="NCBI Taxonomy" id="1409788"/>
    <lineage>
        <taxon>Bacteria</taxon>
        <taxon>Pseudomonadati</taxon>
        <taxon>Bacteroidota</taxon>
        <taxon>Bacteroidia</taxon>
        <taxon>Marinilabiliales</taxon>
        <taxon>Prolixibacteraceae</taxon>
        <taxon>Sunxiuqinia</taxon>
    </lineage>
</organism>
<keyword evidence="1" id="KW-0812">Transmembrane</keyword>
<evidence type="ECO:0000313" key="2">
    <source>
        <dbReference type="EMBL" id="KOH44891.1"/>
    </source>
</evidence>
<dbReference type="EMBL" id="LGIA01000151">
    <property type="protein sequence ID" value="KOH44891.1"/>
    <property type="molecule type" value="Genomic_DNA"/>
</dbReference>
<dbReference type="STRING" id="1409788.NC99_23230"/>
<keyword evidence="3" id="KW-1185">Reference proteome</keyword>